<dbReference type="RefSeq" id="XP_020430950.1">
    <property type="nucleotide sequence ID" value="XM_020579111.1"/>
</dbReference>
<keyword evidence="7" id="KW-0862">Zinc</keyword>
<feature type="domain" description="B box-type" evidence="10">
    <location>
        <begin position="4"/>
        <end position="45"/>
    </location>
</feature>
<dbReference type="EC" id="2.7.11.1" evidence="1"/>
<proteinExistence type="inferred from homology"/>
<dbReference type="InterPro" id="IPR011009">
    <property type="entry name" value="Kinase-like_dom_sf"/>
</dbReference>
<name>D3BHS6_HETP5</name>
<sequence>MDKENNNLCTLHQRSLEFICNLCKKSMCTKCISVHYREEPTHLDHCQHIDAKDDQHIDNNNNNDSQSSFNNRVESDYDRYYSFIKLKTASVWETIRSSTTRYQDLLDRENKLLQHFKELKELLEAEESKARLSIDKDREELEKQINMSINELKELNITISMMGRIFKSQKIGNIIDDTDNISSSLQFSTANLLKQVASSCSLESFINVDNQTLFNDNQIEIPQSYSSPPSTSLLDIVHKYNDQFQSHISNNNNNNNNTNSLSQTQSDKFTNKIPNINQIVPPISIKSSQSIIESNSIPISNAELVNKSQSHTINIEKSLTNLDYFKQSYIINNKQYHSISRFPNSNNINDVFLVCGTDQRLINYKENQKSYERAENEIKAMKLLKGNPRFVQLADYHHDKDNQIFHIISEYCDGGDLDQKYKRLIDLNIIFEESDISNYISQLFNILLDLDKHGIVHCDIKPSNIFIDGGSLMLGDFGCCKFIDESISIEYQDAKVFFELPVVIKYPTISNMNSNSLINATRGTIGYISPEAIKRQYAQSCDIFSIGSTILKLLCCHQDDRNNHIRFKSTGEIIISESRYSKQLIQFIHRLLDQNPKNRESLNQLLNQYIETIIDQHTIRFNLNTTFKNNSVNITVIEFGNEFNQPLQSNSLPPNLTSLSFGSNFNQILSVGVLPESLKSLVFGLVFNQILSAVGVLPESLESLKFGYAFNQILSVDVLPESLESLVFGDGFNQILSVDVLPESLKSLVLGYSFNQILSVVGVLPSSLRRLSLSSKYLTSSYFGMTLPQSMITFIIGMHHKDSKNENKLLSNLKTLEIYLGVDNQTIQALVLTNSNDSLEFIKEFYPDYYSTRNLSKIGFVDSHNNQISGEYITALLLTKQK</sequence>
<evidence type="ECO:0000256" key="6">
    <source>
        <dbReference type="ARBA" id="ARBA00025754"/>
    </source>
</evidence>
<keyword evidence="12" id="KW-1185">Reference proteome</keyword>
<evidence type="ECO:0000256" key="8">
    <source>
        <dbReference type="SAM" id="Coils"/>
    </source>
</evidence>
<dbReference type="Proteomes" id="UP000001396">
    <property type="component" value="Unassembled WGS sequence"/>
</dbReference>
<dbReference type="InParanoid" id="D3BHS6"/>
<dbReference type="PROSITE" id="PS00108">
    <property type="entry name" value="PROTEIN_KINASE_ST"/>
    <property type="match status" value="1"/>
</dbReference>
<keyword evidence="7" id="KW-0479">Metal-binding</keyword>
<dbReference type="PROSITE" id="PS50119">
    <property type="entry name" value="ZF_BBOX"/>
    <property type="match status" value="1"/>
</dbReference>
<evidence type="ECO:0000313" key="11">
    <source>
        <dbReference type="EMBL" id="EFA78826.1"/>
    </source>
</evidence>
<dbReference type="PROSITE" id="PS50011">
    <property type="entry name" value="PROTEIN_KINASE_DOM"/>
    <property type="match status" value="1"/>
</dbReference>
<dbReference type="Pfam" id="PF05725">
    <property type="entry name" value="FNIP"/>
    <property type="match status" value="3"/>
</dbReference>
<feature type="domain" description="Protein kinase" evidence="9">
    <location>
        <begin position="325"/>
        <end position="610"/>
    </location>
</feature>
<accession>D3BHS6</accession>
<dbReference type="InterPro" id="IPR008271">
    <property type="entry name" value="Ser/Thr_kinase_AS"/>
</dbReference>
<dbReference type="EMBL" id="ADBJ01000037">
    <property type="protein sequence ID" value="EFA78826.1"/>
    <property type="molecule type" value="Genomic_DNA"/>
</dbReference>
<keyword evidence="3" id="KW-0547">Nucleotide-binding</keyword>
<dbReference type="GO" id="GO:0005524">
    <property type="term" value="F:ATP binding"/>
    <property type="evidence" value="ECO:0007669"/>
    <property type="project" value="UniProtKB-KW"/>
</dbReference>
<keyword evidence="8" id="KW-0175">Coiled coil</keyword>
<dbReference type="PANTHER" id="PTHR43671:SF13">
    <property type="entry name" value="SERINE_THREONINE-PROTEIN KINASE NEK2"/>
    <property type="match status" value="1"/>
</dbReference>
<organism evidence="11 12">
    <name type="scientific">Heterostelium pallidum (strain ATCC 26659 / Pp 5 / PN500)</name>
    <name type="common">Cellular slime mold</name>
    <name type="synonym">Polysphondylium pallidum</name>
    <dbReference type="NCBI Taxonomy" id="670386"/>
    <lineage>
        <taxon>Eukaryota</taxon>
        <taxon>Amoebozoa</taxon>
        <taxon>Evosea</taxon>
        <taxon>Eumycetozoa</taxon>
        <taxon>Dictyostelia</taxon>
        <taxon>Acytosteliales</taxon>
        <taxon>Acytosteliaceae</taxon>
        <taxon>Heterostelium</taxon>
    </lineage>
</organism>
<evidence type="ECO:0000256" key="5">
    <source>
        <dbReference type="ARBA" id="ARBA00022840"/>
    </source>
</evidence>
<dbReference type="GeneID" id="31363770"/>
<dbReference type="Gene3D" id="1.10.510.10">
    <property type="entry name" value="Transferase(Phosphotransferase) domain 1"/>
    <property type="match status" value="1"/>
</dbReference>
<dbReference type="SMART" id="SM00220">
    <property type="entry name" value="S_TKc"/>
    <property type="match status" value="1"/>
</dbReference>
<keyword evidence="2" id="KW-0808">Transferase</keyword>
<comment type="similarity">
    <text evidence="6">Belongs to the protein kinase superfamily. STE Ser/Thr protein kinase family.</text>
</comment>
<gene>
    <name evidence="11" type="ORF">PPL_08290</name>
</gene>
<evidence type="ECO:0000259" key="10">
    <source>
        <dbReference type="PROSITE" id="PS50119"/>
    </source>
</evidence>
<dbReference type="AlphaFoldDB" id="D3BHS6"/>
<dbReference type="Pfam" id="PF00069">
    <property type="entry name" value="Pkinase"/>
    <property type="match status" value="1"/>
</dbReference>
<dbReference type="STRING" id="670386.D3BHS6"/>
<feature type="coiled-coil region" evidence="8">
    <location>
        <begin position="106"/>
        <end position="158"/>
    </location>
</feature>
<evidence type="ECO:0000259" key="9">
    <source>
        <dbReference type="PROSITE" id="PS50011"/>
    </source>
</evidence>
<evidence type="ECO:0000256" key="7">
    <source>
        <dbReference type="PROSITE-ProRule" id="PRU00024"/>
    </source>
</evidence>
<dbReference type="SUPFAM" id="SSF56112">
    <property type="entry name" value="Protein kinase-like (PK-like)"/>
    <property type="match status" value="1"/>
</dbReference>
<dbReference type="GO" id="GO:0004674">
    <property type="term" value="F:protein serine/threonine kinase activity"/>
    <property type="evidence" value="ECO:0007669"/>
    <property type="project" value="UniProtKB-EC"/>
</dbReference>
<keyword evidence="7" id="KW-0863">Zinc-finger</keyword>
<dbReference type="InterPro" id="IPR008615">
    <property type="entry name" value="FNIP"/>
</dbReference>
<dbReference type="InterPro" id="IPR050660">
    <property type="entry name" value="NEK_Ser/Thr_kinase"/>
</dbReference>
<evidence type="ECO:0000256" key="4">
    <source>
        <dbReference type="ARBA" id="ARBA00022777"/>
    </source>
</evidence>
<evidence type="ECO:0000256" key="2">
    <source>
        <dbReference type="ARBA" id="ARBA00022679"/>
    </source>
</evidence>
<evidence type="ECO:0000256" key="1">
    <source>
        <dbReference type="ARBA" id="ARBA00012513"/>
    </source>
</evidence>
<dbReference type="InterPro" id="IPR000315">
    <property type="entry name" value="Znf_B-box"/>
</dbReference>
<dbReference type="PANTHER" id="PTHR43671">
    <property type="entry name" value="SERINE/THREONINE-PROTEIN KINASE NEK"/>
    <property type="match status" value="1"/>
</dbReference>
<reference evidence="11 12" key="1">
    <citation type="journal article" date="2011" name="Genome Res.">
        <title>Phylogeny-wide analysis of social amoeba genomes highlights ancient origins for complex intercellular communication.</title>
        <authorList>
            <person name="Heidel A.J."/>
            <person name="Lawal H.M."/>
            <person name="Felder M."/>
            <person name="Schilde C."/>
            <person name="Helps N.R."/>
            <person name="Tunggal B."/>
            <person name="Rivero F."/>
            <person name="John U."/>
            <person name="Schleicher M."/>
            <person name="Eichinger L."/>
            <person name="Platzer M."/>
            <person name="Noegel A.A."/>
            <person name="Schaap P."/>
            <person name="Gloeckner G."/>
        </authorList>
    </citation>
    <scope>NUCLEOTIDE SEQUENCE [LARGE SCALE GENOMIC DNA]</scope>
    <source>
        <strain evidence="12">ATCC 26659 / Pp 5 / PN500</strain>
    </source>
</reference>
<evidence type="ECO:0000313" key="12">
    <source>
        <dbReference type="Proteomes" id="UP000001396"/>
    </source>
</evidence>
<keyword evidence="5" id="KW-0067">ATP-binding</keyword>
<evidence type="ECO:0000256" key="3">
    <source>
        <dbReference type="ARBA" id="ARBA00022741"/>
    </source>
</evidence>
<keyword evidence="4" id="KW-0418">Kinase</keyword>
<comment type="caution">
    <text evidence="11">The sequence shown here is derived from an EMBL/GenBank/DDBJ whole genome shotgun (WGS) entry which is preliminary data.</text>
</comment>
<dbReference type="GO" id="GO:0008270">
    <property type="term" value="F:zinc ion binding"/>
    <property type="evidence" value="ECO:0007669"/>
    <property type="project" value="UniProtKB-KW"/>
</dbReference>
<protein>
    <recommendedName>
        <fullName evidence="1">non-specific serine/threonine protein kinase</fullName>
        <ecNumber evidence="1">2.7.11.1</ecNumber>
    </recommendedName>
</protein>
<dbReference type="InterPro" id="IPR000719">
    <property type="entry name" value="Prot_kinase_dom"/>
</dbReference>